<proteinExistence type="predicted"/>
<organism evidence="3 4">
    <name type="scientific">Leeuwenhoekiella parthenopeia</name>
    <dbReference type="NCBI Taxonomy" id="2890320"/>
    <lineage>
        <taxon>Bacteria</taxon>
        <taxon>Pseudomonadati</taxon>
        <taxon>Bacteroidota</taxon>
        <taxon>Flavobacteriia</taxon>
        <taxon>Flavobacteriales</taxon>
        <taxon>Flavobacteriaceae</taxon>
        <taxon>Leeuwenhoekiella</taxon>
    </lineage>
</organism>
<feature type="domain" description="Signal transduction histidine kinase internal region" evidence="2">
    <location>
        <begin position="162"/>
        <end position="239"/>
    </location>
</feature>
<name>A0ABS8GPV3_9FLAO</name>
<dbReference type="PANTHER" id="PTHR34220:SF7">
    <property type="entry name" value="SENSOR HISTIDINE KINASE YPDA"/>
    <property type="match status" value="1"/>
</dbReference>
<comment type="caution">
    <text evidence="3">The sequence shown here is derived from an EMBL/GenBank/DDBJ whole genome shotgun (WGS) entry which is preliminary data.</text>
</comment>
<dbReference type="Proteomes" id="UP001197770">
    <property type="component" value="Unassembled WGS sequence"/>
</dbReference>
<feature type="transmembrane region" description="Helical" evidence="1">
    <location>
        <begin position="117"/>
        <end position="140"/>
    </location>
</feature>
<keyword evidence="1" id="KW-0812">Transmembrane</keyword>
<protein>
    <submittedName>
        <fullName evidence="3">Histidine kinase</fullName>
    </submittedName>
</protein>
<keyword evidence="1" id="KW-1133">Transmembrane helix</keyword>
<dbReference type="PANTHER" id="PTHR34220">
    <property type="entry name" value="SENSOR HISTIDINE KINASE YPDA"/>
    <property type="match status" value="1"/>
</dbReference>
<feature type="transmembrane region" description="Helical" evidence="1">
    <location>
        <begin position="85"/>
        <end position="105"/>
    </location>
</feature>
<keyword evidence="3" id="KW-0808">Transferase</keyword>
<feature type="transmembrane region" description="Helical" evidence="1">
    <location>
        <begin position="46"/>
        <end position="65"/>
    </location>
</feature>
<dbReference type="GO" id="GO:0016301">
    <property type="term" value="F:kinase activity"/>
    <property type="evidence" value="ECO:0007669"/>
    <property type="project" value="UniProtKB-KW"/>
</dbReference>
<keyword evidence="4" id="KW-1185">Reference proteome</keyword>
<evidence type="ECO:0000313" key="3">
    <source>
        <dbReference type="EMBL" id="MCC4212012.1"/>
    </source>
</evidence>
<evidence type="ECO:0000313" key="4">
    <source>
        <dbReference type="Proteomes" id="UP001197770"/>
    </source>
</evidence>
<keyword evidence="3" id="KW-0418">Kinase</keyword>
<reference evidence="3 4" key="1">
    <citation type="submission" date="2021-11" db="EMBL/GenBank/DDBJ databases">
        <title>Seasonal and diel survey of microbial diversity of the Tyrrhenian coast.</title>
        <authorList>
            <person name="Gattoni G."/>
            <person name="Corral P."/>
        </authorList>
    </citation>
    <scope>NUCLEOTIDE SEQUENCE [LARGE SCALE GENOMIC DNA]</scope>
    <source>
        <strain evidence="3 4">Mr9</strain>
    </source>
</reference>
<dbReference type="EMBL" id="JAJGMW010000004">
    <property type="protein sequence ID" value="MCC4212012.1"/>
    <property type="molecule type" value="Genomic_DNA"/>
</dbReference>
<dbReference type="InterPro" id="IPR050640">
    <property type="entry name" value="Bact_2-comp_sensor_kinase"/>
</dbReference>
<dbReference type="RefSeq" id="WP_228229110.1">
    <property type="nucleotide sequence ID" value="NZ_JAJGMW010000004.1"/>
</dbReference>
<gene>
    <name evidence="3" type="ORF">LLW17_04715</name>
</gene>
<dbReference type="Pfam" id="PF06580">
    <property type="entry name" value="His_kinase"/>
    <property type="match status" value="1"/>
</dbReference>
<sequence>MKNLLHILSANRYFLLFILLFAYFQSIYTRIVGRGVVDAYIFTPEAAFATLISVSILFVIMLFFIRKRHKSVVLGVREMFKIFSLSLLAFLIAMHLIGFVIAFSFDTIERNFNQETLTLSTFSNLLDGIIYGSFFLTYYYHKQNRTKQEQLMSYHKAISESKINQLKTQLNPHFLFNNLNVLDQLIEEDKNKASDFLNEFAEMYRYVLQVSDQKFISLSEELIFAKNYFELIKHKYGDAYQLQIENHKSDGYIVPLTLQLLIENAIQHNLGTVKKPIKIQITIDENIRVINTYMPKRNAKLTSGRALNNLKEQYELLTKTPISIEQTNSMFSVKLPVIKTLDPW</sequence>
<accession>A0ABS8GPV3</accession>
<evidence type="ECO:0000256" key="1">
    <source>
        <dbReference type="SAM" id="Phobius"/>
    </source>
</evidence>
<evidence type="ECO:0000259" key="2">
    <source>
        <dbReference type="Pfam" id="PF06580"/>
    </source>
</evidence>
<dbReference type="InterPro" id="IPR010559">
    <property type="entry name" value="Sig_transdc_His_kin_internal"/>
</dbReference>
<keyword evidence="1" id="KW-0472">Membrane</keyword>
<feature type="transmembrane region" description="Helical" evidence="1">
    <location>
        <begin position="12"/>
        <end position="31"/>
    </location>
</feature>